<dbReference type="AlphaFoldDB" id="A0A9P7VCI8"/>
<dbReference type="InterPro" id="IPR008991">
    <property type="entry name" value="Translation_prot_SH3-like_sf"/>
</dbReference>
<sequence>MQGFRKRFQRDLDKYVPALREHYLKRNTAMNLPTLPKATHLPKAEKRLTYREQEVAKGDLIYITKGQGKGKIVTVESYSKDRDSVYCSEVYQEVVVPKMYWMEGQQSHLLRIPLAIPRANFKLAAKDKDENGKTYYVVADEVVMKGVSYDDRYRQWMPRRFVKHHESVEIPWPTPPDVKEDYLSTSQDAVLEKSYELQTIAQSPLPKGVLSELRNPHSKHKKRVLSEMEARMINGPKMPLSTEQKIYLAKKAAQPEKKLSKLSEEVEDFIGQKVADHLNKITNPALKTHLEALSNVKVPDFEKTIKKIEH</sequence>
<evidence type="ECO:0000313" key="2">
    <source>
        <dbReference type="Proteomes" id="UP000790833"/>
    </source>
</evidence>
<dbReference type="Proteomes" id="UP000790833">
    <property type="component" value="Unassembled WGS sequence"/>
</dbReference>
<reference evidence="1" key="1">
    <citation type="submission" date="2021-03" db="EMBL/GenBank/DDBJ databases">
        <authorList>
            <person name="Palmer J.M."/>
        </authorList>
    </citation>
    <scope>NUCLEOTIDE SEQUENCE</scope>
    <source>
        <strain evidence="1">ARV_011</strain>
    </source>
</reference>
<keyword evidence="2" id="KW-1185">Reference proteome</keyword>
<gene>
    <name evidence="1" type="ORF">KQ657_004495</name>
</gene>
<evidence type="ECO:0008006" key="3">
    <source>
        <dbReference type="Google" id="ProtNLM"/>
    </source>
</evidence>
<dbReference type="GeneID" id="66117869"/>
<dbReference type="OrthoDB" id="359154at2759"/>
<comment type="caution">
    <text evidence="1">The sequence shown here is derived from an EMBL/GenBank/DDBJ whole genome shotgun (WGS) entry which is preliminary data.</text>
</comment>
<accession>A0A9P7VCI8</accession>
<proteinExistence type="predicted"/>
<organism evidence="1 2">
    <name type="scientific">Scheffersomyces spartinae</name>
    <dbReference type="NCBI Taxonomy" id="45513"/>
    <lineage>
        <taxon>Eukaryota</taxon>
        <taxon>Fungi</taxon>
        <taxon>Dikarya</taxon>
        <taxon>Ascomycota</taxon>
        <taxon>Saccharomycotina</taxon>
        <taxon>Pichiomycetes</taxon>
        <taxon>Debaryomycetaceae</taxon>
        <taxon>Scheffersomyces</taxon>
    </lineage>
</organism>
<dbReference type="Pfam" id="PF22682">
    <property type="entry name" value="Ribosomal_uL24m-like"/>
    <property type="match status" value="1"/>
</dbReference>
<dbReference type="SUPFAM" id="SSF50104">
    <property type="entry name" value="Translation proteins SH3-like domain"/>
    <property type="match status" value="1"/>
</dbReference>
<dbReference type="EMBL" id="JAHMUF010000006">
    <property type="protein sequence ID" value="KAG7194814.1"/>
    <property type="molecule type" value="Genomic_DNA"/>
</dbReference>
<protein>
    <recommendedName>
        <fullName evidence="3">54S ribosomal protein L40, mitochondrial</fullName>
    </recommendedName>
</protein>
<dbReference type="RefSeq" id="XP_043050361.1">
    <property type="nucleotide sequence ID" value="XM_043195164.1"/>
</dbReference>
<evidence type="ECO:0000313" key="1">
    <source>
        <dbReference type="EMBL" id="KAG7194814.1"/>
    </source>
</evidence>
<name>A0A9P7VCI8_9ASCO</name>